<name>A0ABS7WS49_9BACT</name>
<evidence type="ECO:0000313" key="4">
    <source>
        <dbReference type="EMBL" id="MBZ7986899.1"/>
    </source>
</evidence>
<dbReference type="Pfam" id="PF06857">
    <property type="entry name" value="ACP"/>
    <property type="match status" value="1"/>
</dbReference>
<evidence type="ECO:0000256" key="2">
    <source>
        <dbReference type="ARBA" id="ARBA00022490"/>
    </source>
</evidence>
<keyword evidence="5" id="KW-1185">Reference proteome</keyword>
<accession>A0ABS7WS49</accession>
<organism evidence="4 5">
    <name type="scientific">Campylobacter canadensis</name>
    <dbReference type="NCBI Taxonomy" id="449520"/>
    <lineage>
        <taxon>Bacteria</taxon>
        <taxon>Pseudomonadati</taxon>
        <taxon>Campylobacterota</taxon>
        <taxon>Epsilonproteobacteria</taxon>
        <taxon>Campylobacterales</taxon>
        <taxon>Campylobacteraceae</taxon>
        <taxon>Campylobacter</taxon>
    </lineage>
</organism>
<dbReference type="InterPro" id="IPR023439">
    <property type="entry name" value="Mal_deCO2ase/Cit_lyase_ACP"/>
</dbReference>
<keyword evidence="3" id="KW-0597">Phosphoprotein</keyword>
<gene>
    <name evidence="4" type="ORF">AVCANL283_02035</name>
</gene>
<comment type="caution">
    <text evidence="4">The sequence shown here is derived from an EMBL/GenBank/DDBJ whole genome shotgun (WGS) entry which is preliminary data.</text>
</comment>
<proteinExistence type="predicted"/>
<dbReference type="GO" id="GO:0016829">
    <property type="term" value="F:lyase activity"/>
    <property type="evidence" value="ECO:0007669"/>
    <property type="project" value="UniProtKB-KW"/>
</dbReference>
<dbReference type="Proteomes" id="UP000786183">
    <property type="component" value="Unassembled WGS sequence"/>
</dbReference>
<protein>
    <submittedName>
        <fullName evidence="4">Citrate lyase acyl carrier protein</fullName>
    </submittedName>
</protein>
<dbReference type="EMBL" id="JACGBB010000003">
    <property type="protein sequence ID" value="MBZ7986899.1"/>
    <property type="molecule type" value="Genomic_DNA"/>
</dbReference>
<keyword evidence="2" id="KW-0963">Cytoplasm</keyword>
<dbReference type="RefSeq" id="WP_172230682.1">
    <property type="nucleotide sequence ID" value="NZ_CP035946.1"/>
</dbReference>
<evidence type="ECO:0000313" key="5">
    <source>
        <dbReference type="Proteomes" id="UP000786183"/>
    </source>
</evidence>
<reference evidence="4 5" key="1">
    <citation type="submission" date="2020-07" db="EMBL/GenBank/DDBJ databases">
        <title>Transfer of Campylobacter canadensis to the novel genus Avispirillum gen. nov., that also includes two novel species recovered from migratory waterfowl: Avispirillum anseris sp. nov. and Avispirillum brantae sp. nov.</title>
        <authorList>
            <person name="Miller W.G."/>
            <person name="Chapman M.H."/>
            <person name="Yee E."/>
            <person name="Inglis G.D."/>
        </authorList>
    </citation>
    <scope>NUCLEOTIDE SEQUENCE [LARGE SCALE GENOMIC DNA]</scope>
    <source>
        <strain evidence="4 5">L283</strain>
    </source>
</reference>
<sequence>MISVGTTESNDCLISVKKHKKLEIFFINEEENPYANHIKKLINDYCLDNNHSNVFIEINDKGALDFCILARLKTALERLEK</sequence>
<comment type="subcellular location">
    <subcellularLocation>
        <location evidence="1">Cytoplasm</location>
    </subcellularLocation>
</comment>
<evidence type="ECO:0000256" key="1">
    <source>
        <dbReference type="ARBA" id="ARBA00004496"/>
    </source>
</evidence>
<keyword evidence="4" id="KW-0456">Lyase</keyword>
<evidence type="ECO:0000256" key="3">
    <source>
        <dbReference type="ARBA" id="ARBA00022553"/>
    </source>
</evidence>